<evidence type="ECO:0000313" key="3">
    <source>
        <dbReference type="Proteomes" id="UP000800041"/>
    </source>
</evidence>
<dbReference type="InterPro" id="IPR051678">
    <property type="entry name" value="AGP_Transferase"/>
</dbReference>
<dbReference type="AlphaFoldDB" id="A0A6G1GZS8"/>
<evidence type="ECO:0008006" key="4">
    <source>
        <dbReference type="Google" id="ProtNLM"/>
    </source>
</evidence>
<protein>
    <recommendedName>
        <fullName evidence="4">Aminoglycoside phosphotransferase domain-containing protein</fullName>
    </recommendedName>
</protein>
<keyword evidence="3" id="KW-1185">Reference proteome</keyword>
<proteinExistence type="predicted"/>
<dbReference type="Proteomes" id="UP000800041">
    <property type="component" value="Unassembled WGS sequence"/>
</dbReference>
<reference evidence="2" key="1">
    <citation type="journal article" date="2020" name="Stud. Mycol.">
        <title>101 Dothideomycetes genomes: a test case for predicting lifestyles and emergence of pathogens.</title>
        <authorList>
            <person name="Haridas S."/>
            <person name="Albert R."/>
            <person name="Binder M."/>
            <person name="Bloem J."/>
            <person name="Labutti K."/>
            <person name="Salamov A."/>
            <person name="Andreopoulos B."/>
            <person name="Baker S."/>
            <person name="Barry K."/>
            <person name="Bills G."/>
            <person name="Bluhm B."/>
            <person name="Cannon C."/>
            <person name="Castanera R."/>
            <person name="Culley D."/>
            <person name="Daum C."/>
            <person name="Ezra D."/>
            <person name="Gonzalez J."/>
            <person name="Henrissat B."/>
            <person name="Kuo A."/>
            <person name="Liang C."/>
            <person name="Lipzen A."/>
            <person name="Lutzoni F."/>
            <person name="Magnuson J."/>
            <person name="Mondo S."/>
            <person name="Nolan M."/>
            <person name="Ohm R."/>
            <person name="Pangilinan J."/>
            <person name="Park H.-J."/>
            <person name="Ramirez L."/>
            <person name="Alfaro M."/>
            <person name="Sun H."/>
            <person name="Tritt A."/>
            <person name="Yoshinaga Y."/>
            <person name="Zwiers L.-H."/>
            <person name="Turgeon B."/>
            <person name="Goodwin S."/>
            <person name="Spatafora J."/>
            <person name="Crous P."/>
            <person name="Grigoriev I."/>
        </authorList>
    </citation>
    <scope>NUCLEOTIDE SEQUENCE</scope>
    <source>
        <strain evidence="2">CBS 113979</strain>
    </source>
</reference>
<accession>A0A6G1GZS8</accession>
<sequence>MEDADEHIERPGEMAADSWSIPSGELDKEAARKDTDKHSQLFLINSTEEPVQEPIQETSQGTAEEPTAKHTENDQKLHLLRGGPITLAEALDEDFNMLIRLKYPSQRFDFYLWAHLHRDEFAAVVSQHLGLRKDETCRATEDVKEWIHGSFNLCIPVYVSNWKNHQEKRVLIRIPLPYKVGESTHRGNAEEKLRTEAVTFLWLQENNSDIPIPFLWGFGFPGGRSYFQRLLAFVTRQTIPHHYIAETRHKLLDHGYLIMEYVEKSEGIMLLESWDVGRSDSLLRANFFRGLSRIILSLGQVPMSRIRSWTMDESGRLSLKNRPLLCHLQQAENEGIPTGIPRDLVYTTANSFYSDLLAVHDSRIRNQPNSIRDEDDGYAQMANLLVMRGLLQHFTARDSRSGPFVFTLTDLHGSNIFVDQNWNIKRIIDLEWACALPIEMISAPYWLSGVNVDQLTGDELIKYEEVRQQYMGIFEQEERTFAPVYGTGGTWYFDALQTLQGCFNLFRTHMQPLFDPGFERDAFTKAVAPYWAVDASRVVEDKLRDKEVYEEQVRELFRNPPHSEHSAQADAA</sequence>
<dbReference type="OrthoDB" id="3645574at2759"/>
<dbReference type="EMBL" id="ML977157">
    <property type="protein sequence ID" value="KAF1986312.1"/>
    <property type="molecule type" value="Genomic_DNA"/>
</dbReference>
<feature type="compositionally biased region" description="Basic and acidic residues" evidence="1">
    <location>
        <begin position="25"/>
        <end position="39"/>
    </location>
</feature>
<dbReference type="PANTHER" id="PTHR21310:SF37">
    <property type="entry name" value="AMINOGLYCOSIDE PHOSPHOTRANSFERASE DOMAIN-CONTAINING PROTEIN"/>
    <property type="match status" value="1"/>
</dbReference>
<dbReference type="SUPFAM" id="SSF56112">
    <property type="entry name" value="Protein kinase-like (PK-like)"/>
    <property type="match status" value="1"/>
</dbReference>
<organism evidence="2 3">
    <name type="scientific">Aulographum hederae CBS 113979</name>
    <dbReference type="NCBI Taxonomy" id="1176131"/>
    <lineage>
        <taxon>Eukaryota</taxon>
        <taxon>Fungi</taxon>
        <taxon>Dikarya</taxon>
        <taxon>Ascomycota</taxon>
        <taxon>Pezizomycotina</taxon>
        <taxon>Dothideomycetes</taxon>
        <taxon>Pleosporomycetidae</taxon>
        <taxon>Aulographales</taxon>
        <taxon>Aulographaceae</taxon>
    </lineage>
</organism>
<dbReference type="InterPro" id="IPR011009">
    <property type="entry name" value="Kinase-like_dom_sf"/>
</dbReference>
<feature type="region of interest" description="Disordered" evidence="1">
    <location>
        <begin position="1"/>
        <end position="72"/>
    </location>
</feature>
<evidence type="ECO:0000256" key="1">
    <source>
        <dbReference type="SAM" id="MobiDB-lite"/>
    </source>
</evidence>
<feature type="compositionally biased region" description="Polar residues" evidence="1">
    <location>
        <begin position="42"/>
        <end position="62"/>
    </location>
</feature>
<name>A0A6G1GZS8_9PEZI</name>
<evidence type="ECO:0000313" key="2">
    <source>
        <dbReference type="EMBL" id="KAF1986312.1"/>
    </source>
</evidence>
<gene>
    <name evidence="2" type="ORF">K402DRAFT_431198</name>
</gene>
<dbReference type="PANTHER" id="PTHR21310">
    <property type="entry name" value="AMINOGLYCOSIDE PHOSPHOTRANSFERASE-RELATED-RELATED"/>
    <property type="match status" value="1"/>
</dbReference>